<protein>
    <submittedName>
        <fullName evidence="1">Uncharacterized protein</fullName>
    </submittedName>
</protein>
<dbReference type="AlphaFoldDB" id="A0A382AKD9"/>
<dbReference type="EMBL" id="UINC01025603">
    <property type="protein sequence ID" value="SVB01473.1"/>
    <property type="molecule type" value="Genomic_DNA"/>
</dbReference>
<sequence length="97" mass="11451">MTKINTKKEIVAEKLGIKYIYESPDGGETVYAREVGNYTDERVMVSKSSKAHIDEEFRKRHRYITPEAVKLCWKHKGLQKAWEKYIMLLELYGHSEE</sequence>
<name>A0A382AKD9_9ZZZZ</name>
<proteinExistence type="predicted"/>
<evidence type="ECO:0000313" key="1">
    <source>
        <dbReference type="EMBL" id="SVB01473.1"/>
    </source>
</evidence>
<gene>
    <name evidence="1" type="ORF">METZ01_LOCUS154327</name>
</gene>
<reference evidence="1" key="1">
    <citation type="submission" date="2018-05" db="EMBL/GenBank/DDBJ databases">
        <authorList>
            <person name="Lanie J.A."/>
            <person name="Ng W.-L."/>
            <person name="Kazmierczak K.M."/>
            <person name="Andrzejewski T.M."/>
            <person name="Davidsen T.M."/>
            <person name="Wayne K.J."/>
            <person name="Tettelin H."/>
            <person name="Glass J.I."/>
            <person name="Rusch D."/>
            <person name="Podicherti R."/>
            <person name="Tsui H.-C.T."/>
            <person name="Winkler M.E."/>
        </authorList>
    </citation>
    <scope>NUCLEOTIDE SEQUENCE</scope>
</reference>
<accession>A0A382AKD9</accession>
<organism evidence="1">
    <name type="scientific">marine metagenome</name>
    <dbReference type="NCBI Taxonomy" id="408172"/>
    <lineage>
        <taxon>unclassified sequences</taxon>
        <taxon>metagenomes</taxon>
        <taxon>ecological metagenomes</taxon>
    </lineage>
</organism>